<organism evidence="2 3">
    <name type="scientific">Flavivirga aquimarina</name>
    <dbReference type="NCBI Taxonomy" id="2027862"/>
    <lineage>
        <taxon>Bacteria</taxon>
        <taxon>Pseudomonadati</taxon>
        <taxon>Bacteroidota</taxon>
        <taxon>Flavobacteriia</taxon>
        <taxon>Flavobacteriales</taxon>
        <taxon>Flavobacteriaceae</taxon>
        <taxon>Flavivirga</taxon>
    </lineage>
</organism>
<proteinExistence type="predicted"/>
<evidence type="ECO:0000313" key="2">
    <source>
        <dbReference type="EMBL" id="MDO5971125.1"/>
    </source>
</evidence>
<keyword evidence="2" id="KW-0328">Glycosyltransferase</keyword>
<gene>
    <name evidence="2" type="ORF">Q4Q35_15055</name>
</gene>
<dbReference type="EMBL" id="JAUOEK010000142">
    <property type="protein sequence ID" value="MDO5971125.1"/>
    <property type="molecule type" value="Genomic_DNA"/>
</dbReference>
<dbReference type="Pfam" id="PF00535">
    <property type="entry name" value="Glycos_transf_2"/>
    <property type="match status" value="1"/>
</dbReference>
<dbReference type="SUPFAM" id="SSF53448">
    <property type="entry name" value="Nucleotide-diphospho-sugar transferases"/>
    <property type="match status" value="1"/>
</dbReference>
<dbReference type="InterPro" id="IPR001173">
    <property type="entry name" value="Glyco_trans_2-like"/>
</dbReference>
<dbReference type="PANTHER" id="PTHR22916:SF3">
    <property type="entry name" value="UDP-GLCNAC:BETAGAL BETA-1,3-N-ACETYLGLUCOSAMINYLTRANSFERASE-LIKE PROTEIN 1"/>
    <property type="match status" value="1"/>
</dbReference>
<reference evidence="2" key="1">
    <citation type="submission" date="2023-07" db="EMBL/GenBank/DDBJ databases">
        <title>Two novel species in the genus Flavivirga.</title>
        <authorList>
            <person name="Kwon K."/>
        </authorList>
    </citation>
    <scope>NUCLEOTIDE SEQUENCE</scope>
    <source>
        <strain evidence="2">KCTC 52353</strain>
    </source>
</reference>
<dbReference type="Proteomes" id="UP001176883">
    <property type="component" value="Unassembled WGS sequence"/>
</dbReference>
<accession>A0ABT8WD92</accession>
<evidence type="ECO:0000259" key="1">
    <source>
        <dbReference type="Pfam" id="PF00535"/>
    </source>
</evidence>
<keyword evidence="3" id="KW-1185">Reference proteome</keyword>
<evidence type="ECO:0000313" key="3">
    <source>
        <dbReference type="Proteomes" id="UP001176883"/>
    </source>
</evidence>
<dbReference type="Gene3D" id="3.90.550.10">
    <property type="entry name" value="Spore Coat Polysaccharide Biosynthesis Protein SpsA, Chain A"/>
    <property type="match status" value="1"/>
</dbReference>
<feature type="domain" description="Glycosyltransferase 2-like" evidence="1">
    <location>
        <begin position="19"/>
        <end position="163"/>
    </location>
</feature>
<dbReference type="RefSeq" id="WP_303278829.1">
    <property type="nucleotide sequence ID" value="NZ_JAUOEK010000142.1"/>
</dbReference>
<dbReference type="GO" id="GO:0016757">
    <property type="term" value="F:glycosyltransferase activity"/>
    <property type="evidence" value="ECO:0007669"/>
    <property type="project" value="UniProtKB-KW"/>
</dbReference>
<dbReference type="PANTHER" id="PTHR22916">
    <property type="entry name" value="GLYCOSYLTRANSFERASE"/>
    <property type="match status" value="1"/>
</dbReference>
<name>A0ABT8WD92_9FLAO</name>
<dbReference type="EC" id="2.4.-.-" evidence="2"/>
<comment type="caution">
    <text evidence="2">The sequence shown here is derived from an EMBL/GenBank/DDBJ whole genome shotgun (WGS) entry which is preliminary data.</text>
</comment>
<sequence length="306" mass="36107">MILKETIRNTEQKENPLVSIIILTYNSEEFILETLESAKNQTYKNIELIISDDCSSDNTIDICNKWLVENQKYFINAFIVTTITNKGIPANCNRGIKASKGQWIKLLAGDDLFLDNCIEDNINWTQKNDDIHLLFSRVTYLKNENLTIKYGQDLPVIDERFYNTIAKEQYNMLVKGGIYVPAPTGFLKKETLYKLGLFDEEIRLCEDYPMWIKASKHNFRLDFMDKETVWYRIHQQSVMSTRNFIYEQSMKKVFFKYRFKYLLKKAPILAIDLFFRNISRTHAFWGKIVPKLLPLSYISFSNKDKK</sequence>
<keyword evidence="2" id="KW-0808">Transferase</keyword>
<dbReference type="InterPro" id="IPR029044">
    <property type="entry name" value="Nucleotide-diphossugar_trans"/>
</dbReference>
<protein>
    <submittedName>
        <fullName evidence="2">Glycosyltransferase</fullName>
        <ecNumber evidence="2">2.4.-.-</ecNumber>
    </submittedName>
</protein>